<evidence type="ECO:0000256" key="1">
    <source>
        <dbReference type="SAM" id="SignalP"/>
    </source>
</evidence>
<dbReference type="Proteomes" id="UP000078200">
    <property type="component" value="Unassembled WGS sequence"/>
</dbReference>
<keyword evidence="3" id="KW-1185">Reference proteome</keyword>
<dbReference type="AlphaFoldDB" id="A0A1A9VX98"/>
<keyword evidence="1" id="KW-0732">Signal</keyword>
<accession>A0A1A9VX98</accession>
<organism evidence="2 3">
    <name type="scientific">Glossina austeni</name>
    <name type="common">Savannah tsetse fly</name>
    <dbReference type="NCBI Taxonomy" id="7395"/>
    <lineage>
        <taxon>Eukaryota</taxon>
        <taxon>Metazoa</taxon>
        <taxon>Ecdysozoa</taxon>
        <taxon>Arthropoda</taxon>
        <taxon>Hexapoda</taxon>
        <taxon>Insecta</taxon>
        <taxon>Pterygota</taxon>
        <taxon>Neoptera</taxon>
        <taxon>Endopterygota</taxon>
        <taxon>Diptera</taxon>
        <taxon>Brachycera</taxon>
        <taxon>Muscomorpha</taxon>
        <taxon>Hippoboscoidea</taxon>
        <taxon>Glossinidae</taxon>
        <taxon>Glossina</taxon>
    </lineage>
</organism>
<feature type="chain" id="PRO_5008399741" evidence="1">
    <location>
        <begin position="22"/>
        <end position="180"/>
    </location>
</feature>
<protein>
    <submittedName>
        <fullName evidence="2">Uncharacterized protein</fullName>
    </submittedName>
</protein>
<dbReference type="STRING" id="7395.A0A1A9VX98"/>
<dbReference type="VEuPathDB" id="VectorBase:GAUT050591"/>
<feature type="signal peptide" evidence="1">
    <location>
        <begin position="1"/>
        <end position="21"/>
    </location>
</feature>
<evidence type="ECO:0000313" key="2">
    <source>
        <dbReference type="EnsemblMetazoa" id="GAUT050591-PA"/>
    </source>
</evidence>
<evidence type="ECO:0000313" key="3">
    <source>
        <dbReference type="Proteomes" id="UP000078200"/>
    </source>
</evidence>
<dbReference type="EnsemblMetazoa" id="GAUT050591-RA">
    <property type="protein sequence ID" value="GAUT050591-PA"/>
    <property type="gene ID" value="GAUT050591"/>
</dbReference>
<reference evidence="2" key="1">
    <citation type="submission" date="2020-05" db="UniProtKB">
        <authorList>
            <consortium name="EnsemblMetazoa"/>
        </authorList>
    </citation>
    <scope>IDENTIFICATION</scope>
    <source>
        <strain evidence="2">TTRI</strain>
    </source>
</reference>
<sequence>MFSIKIIILLTVFCLIKPNGAGVIKRSLFSDDIQKEFEQHIQLETETFLNNIFRSQINYFNKVKLSLPANCKRINDIETYIYKLETAIEEKNVEKKDNIYLETFQSMGRTPLLLNKESDTGMSDEEYQKVLEDNDLNEFMKNFLVEVAVYFWKMAKASGKAVETSIDDYLENIKKRNNLY</sequence>
<name>A0A1A9VX98_GLOAU</name>
<proteinExistence type="predicted"/>